<evidence type="ECO:0000313" key="2">
    <source>
        <dbReference type="EMBL" id="BDL42695.1"/>
    </source>
</evidence>
<accession>A0ABM7ZDG2</accession>
<keyword evidence="1" id="KW-0812">Transmembrane</keyword>
<dbReference type="RefSeq" id="WP_215435409.1">
    <property type="nucleotide sequence ID" value="NZ_AP025943.1"/>
</dbReference>
<feature type="transmembrane region" description="Helical" evidence="1">
    <location>
        <begin position="80"/>
        <end position="101"/>
    </location>
</feature>
<name>A0ABM7ZDG2_9BACT</name>
<keyword evidence="3" id="KW-1185">Reference proteome</keyword>
<organism evidence="2 3">
    <name type="scientific">Akkermansia biwaensis</name>
    <dbReference type="NCBI Taxonomy" id="2946555"/>
    <lineage>
        <taxon>Bacteria</taxon>
        <taxon>Pseudomonadati</taxon>
        <taxon>Verrucomicrobiota</taxon>
        <taxon>Verrucomicrobiia</taxon>
        <taxon>Verrucomicrobiales</taxon>
        <taxon>Akkermansiaceae</taxon>
        <taxon>Akkermansia</taxon>
    </lineage>
</organism>
<evidence type="ECO:0000256" key="1">
    <source>
        <dbReference type="SAM" id="Phobius"/>
    </source>
</evidence>
<dbReference type="Proteomes" id="UP001062263">
    <property type="component" value="Chromosome"/>
</dbReference>
<dbReference type="EMBL" id="AP025943">
    <property type="protein sequence ID" value="BDL42695.1"/>
    <property type="molecule type" value="Genomic_DNA"/>
</dbReference>
<sequence length="150" mass="15605">MHPAPSSSAALPALFTKSAGMLISVSPLAAWMKWQTLPSAALLAPLAVIGLLACAAPFCKRSARGMLEPLLPPIRFTLGAALAFTAICLASQNLFIFLPEALAAMGKLPHTFLVPLIQGNLLVHLASLALLTLAAAYSCMLCLGKRGKNA</sequence>
<reference evidence="2" key="1">
    <citation type="submission" date="2022-06" db="EMBL/GenBank/DDBJ databases">
        <title>Akkermansia biwalacus sp. nov., an anaerobic mucin-degrading bacterium isolated from human intestine.</title>
        <authorList>
            <person name="Kobayashi Y."/>
            <person name="Inoue S."/>
            <person name="Kawahara T."/>
            <person name="Kohda N."/>
        </authorList>
    </citation>
    <scope>NUCLEOTIDE SEQUENCE</scope>
    <source>
        <strain evidence="2">WON2089</strain>
    </source>
</reference>
<evidence type="ECO:0000313" key="3">
    <source>
        <dbReference type="Proteomes" id="UP001062263"/>
    </source>
</evidence>
<feature type="transmembrane region" description="Helical" evidence="1">
    <location>
        <begin position="121"/>
        <end position="143"/>
    </location>
</feature>
<protein>
    <submittedName>
        <fullName evidence="2">Uncharacterized protein</fullName>
    </submittedName>
</protein>
<keyword evidence="1" id="KW-1133">Transmembrane helix</keyword>
<feature type="transmembrane region" description="Helical" evidence="1">
    <location>
        <begin position="40"/>
        <end position="59"/>
    </location>
</feature>
<gene>
    <name evidence="2" type="ORF">Abiwalacus_02690</name>
</gene>
<keyword evidence="1" id="KW-0472">Membrane</keyword>
<proteinExistence type="predicted"/>